<name>A0ABX7KDZ3_9SPHN</name>
<accession>A0ABX7KDZ3</accession>
<keyword evidence="4" id="KW-1185">Reference proteome</keyword>
<dbReference type="EMBL" id="CP061510">
    <property type="protein sequence ID" value="QSB44800.1"/>
    <property type="molecule type" value="Genomic_DNA"/>
</dbReference>
<evidence type="ECO:0000313" key="3">
    <source>
        <dbReference type="EMBL" id="QSB44800.1"/>
    </source>
</evidence>
<dbReference type="Proteomes" id="UP000663637">
    <property type="component" value="Chromosome"/>
</dbReference>
<sequence>MTLKPALFALPLLALLAACGEKQSAASNEERQTAVGEILPGSISDEMLPLDEVKSQSPPLKESPSDKGSARAGSDTASGAAADSGASPTPSATPSAKPSASAAPEPSISLGNPAATQD</sequence>
<dbReference type="PROSITE" id="PS51257">
    <property type="entry name" value="PROKAR_LIPOPROTEIN"/>
    <property type="match status" value="1"/>
</dbReference>
<feature type="chain" id="PRO_5045698259" description="Lipoprotein" evidence="2">
    <location>
        <begin position="18"/>
        <end position="118"/>
    </location>
</feature>
<evidence type="ECO:0008006" key="5">
    <source>
        <dbReference type="Google" id="ProtNLM"/>
    </source>
</evidence>
<evidence type="ECO:0000256" key="2">
    <source>
        <dbReference type="SAM" id="SignalP"/>
    </source>
</evidence>
<protein>
    <recommendedName>
        <fullName evidence="5">Lipoprotein</fullName>
    </recommendedName>
</protein>
<reference evidence="3 4" key="1">
    <citation type="submission" date="2020-09" db="EMBL/GenBank/DDBJ databases">
        <title>Complete genome sequence of altererythrobacter flavus SS-21NJ, isolated from Dongying oil sludge in Shandong province.</title>
        <authorList>
            <person name="Sun S."/>
            <person name="Zhang Z."/>
        </authorList>
    </citation>
    <scope>NUCLEOTIDE SEQUENCE [LARGE SCALE GENOMIC DNA]</scope>
    <source>
        <strain evidence="3 4">SS-21NJ</strain>
    </source>
</reference>
<evidence type="ECO:0000313" key="4">
    <source>
        <dbReference type="Proteomes" id="UP000663637"/>
    </source>
</evidence>
<keyword evidence="2" id="KW-0732">Signal</keyword>
<feature type="compositionally biased region" description="Low complexity" evidence="1">
    <location>
        <begin position="70"/>
        <end position="107"/>
    </location>
</feature>
<feature type="region of interest" description="Disordered" evidence="1">
    <location>
        <begin position="21"/>
        <end position="118"/>
    </location>
</feature>
<gene>
    <name evidence="3" type="ORF">IDJ81_01055</name>
</gene>
<evidence type="ECO:0000256" key="1">
    <source>
        <dbReference type="SAM" id="MobiDB-lite"/>
    </source>
</evidence>
<feature type="signal peptide" evidence="2">
    <location>
        <begin position="1"/>
        <end position="17"/>
    </location>
</feature>
<dbReference type="RefSeq" id="WP_102153782.1">
    <property type="nucleotide sequence ID" value="NZ_CP061510.1"/>
</dbReference>
<organism evidence="3 4">
    <name type="scientific">Tsuneonella flava</name>
    <dbReference type="NCBI Taxonomy" id="2055955"/>
    <lineage>
        <taxon>Bacteria</taxon>
        <taxon>Pseudomonadati</taxon>
        <taxon>Pseudomonadota</taxon>
        <taxon>Alphaproteobacteria</taxon>
        <taxon>Sphingomonadales</taxon>
        <taxon>Erythrobacteraceae</taxon>
        <taxon>Tsuneonella</taxon>
    </lineage>
</organism>
<proteinExistence type="predicted"/>